<dbReference type="EMBL" id="JBEPMU010000004">
    <property type="protein sequence ID" value="MET3653251.1"/>
    <property type="molecule type" value="Genomic_DNA"/>
</dbReference>
<dbReference type="PROSITE" id="PS00138">
    <property type="entry name" value="SUBTILASE_SER"/>
    <property type="match status" value="1"/>
</dbReference>
<comment type="caution">
    <text evidence="8">The sequence shown here is derived from an EMBL/GenBank/DDBJ whole genome shotgun (WGS) entry which is preliminary data.</text>
</comment>
<evidence type="ECO:0000256" key="5">
    <source>
        <dbReference type="PROSITE-ProRule" id="PRU01240"/>
    </source>
</evidence>
<keyword evidence="2 5" id="KW-0645">Protease</keyword>
<keyword evidence="6" id="KW-0732">Signal</keyword>
<evidence type="ECO:0000259" key="7">
    <source>
        <dbReference type="Pfam" id="PF00082"/>
    </source>
</evidence>
<dbReference type="PRINTS" id="PR00723">
    <property type="entry name" value="SUBTILISIN"/>
</dbReference>
<dbReference type="GO" id="GO:0006508">
    <property type="term" value="P:proteolysis"/>
    <property type="evidence" value="ECO:0007669"/>
    <property type="project" value="UniProtKB-KW"/>
</dbReference>
<evidence type="ECO:0000256" key="1">
    <source>
        <dbReference type="ARBA" id="ARBA00011073"/>
    </source>
</evidence>
<feature type="domain" description="Peptidase S8/S53" evidence="7">
    <location>
        <begin position="203"/>
        <end position="504"/>
    </location>
</feature>
<keyword evidence="4 5" id="KW-0720">Serine protease</keyword>
<proteinExistence type="inferred from homology"/>
<dbReference type="Pfam" id="PF00082">
    <property type="entry name" value="Peptidase_S8"/>
    <property type="match status" value="1"/>
</dbReference>
<feature type="chain" id="PRO_5045493622" evidence="6">
    <location>
        <begin position="25"/>
        <end position="534"/>
    </location>
</feature>
<gene>
    <name evidence="8" type="ORF">ABIC75_002987</name>
</gene>
<feature type="active site" description="Charge relay system" evidence="5">
    <location>
        <position position="274"/>
    </location>
</feature>
<comment type="similarity">
    <text evidence="1 5">Belongs to the peptidase S8 family.</text>
</comment>
<dbReference type="InterPro" id="IPR015500">
    <property type="entry name" value="Peptidase_S8_subtilisin-rel"/>
</dbReference>
<keyword evidence="9" id="KW-1185">Reference proteome</keyword>
<evidence type="ECO:0000256" key="4">
    <source>
        <dbReference type="ARBA" id="ARBA00022825"/>
    </source>
</evidence>
<dbReference type="InterPro" id="IPR023828">
    <property type="entry name" value="Peptidase_S8_Ser-AS"/>
</dbReference>
<dbReference type="PANTHER" id="PTHR43806:SF11">
    <property type="entry name" value="CEREVISIN-RELATED"/>
    <property type="match status" value="1"/>
</dbReference>
<dbReference type="EC" id="3.4.21.-" evidence="8"/>
<dbReference type="RefSeq" id="WP_354014640.1">
    <property type="nucleotide sequence ID" value="NZ_JBEPMU010000004.1"/>
</dbReference>
<sequence length="534" mass="53794">MERHTYKRFLAASLLLALSASVSAADFGTSPQPSNNFDVSPLQSDQTYSGFIITYKDGSSERGNAAIAVQNVGVAVSRAKLTAGTAAAPRALNVRYARKLATGADLVHTDRALSAGEAATLIKQIAADPSVAYVEPEYLLKRVDGIRPEGAATFTVPNDQYYAAYQWDYLAPSGASFFDNTLNANVANWGADNTQQAWTLADGTGVTIASLDTGVTNHPDLNLALASAGYDFITSAAVSGRSTNGRVAGGWDTGDWTTRNQCGSGQAAENSSWHGTHVFGTAGGENTNNSTGMVGTAFGAQVLPVRVLGHCGGSNADIADAITWASGGSVSGVPTNTHPAKVLSLSLGGSGTCPASSALGSAITGAIGRGASVVVAAGNSNANAANFSPASCAGAVVVAATGVTSTRAYYSNYGSIVTLAAPGGGVYKNDASSGTQTTTGFIWSTINAGTTTPTTATYGGMAGTSQATPHVAGVVALMQSYRLSLGKSLLTPAQVTSLLKSSATVPHVTPSGSKPIGTGIVNAYAAVQAAGSQP</sequence>
<evidence type="ECO:0000256" key="3">
    <source>
        <dbReference type="ARBA" id="ARBA00022801"/>
    </source>
</evidence>
<protein>
    <submittedName>
        <fullName evidence="8">Serine protease</fullName>
        <ecNumber evidence="8">3.4.21.-</ecNumber>
    </submittedName>
</protein>
<keyword evidence="3 5" id="KW-0378">Hydrolase</keyword>
<dbReference type="InterPro" id="IPR036852">
    <property type="entry name" value="Peptidase_S8/S53_dom_sf"/>
</dbReference>
<dbReference type="GO" id="GO:0008233">
    <property type="term" value="F:peptidase activity"/>
    <property type="evidence" value="ECO:0007669"/>
    <property type="project" value="UniProtKB-KW"/>
</dbReference>
<name>A0ABV2JWP9_9GAMM</name>
<evidence type="ECO:0000313" key="9">
    <source>
        <dbReference type="Proteomes" id="UP001549184"/>
    </source>
</evidence>
<feature type="active site" description="Charge relay system" evidence="5">
    <location>
        <position position="465"/>
    </location>
</feature>
<evidence type="ECO:0000313" key="8">
    <source>
        <dbReference type="EMBL" id="MET3653251.1"/>
    </source>
</evidence>
<evidence type="ECO:0000256" key="6">
    <source>
        <dbReference type="SAM" id="SignalP"/>
    </source>
</evidence>
<accession>A0ABV2JWP9</accession>
<dbReference type="InterPro" id="IPR050131">
    <property type="entry name" value="Peptidase_S8_subtilisin-like"/>
</dbReference>
<feature type="signal peptide" evidence="6">
    <location>
        <begin position="1"/>
        <end position="24"/>
    </location>
</feature>
<evidence type="ECO:0000256" key="2">
    <source>
        <dbReference type="ARBA" id="ARBA00022670"/>
    </source>
</evidence>
<organism evidence="8 9">
    <name type="scientific">Dyella japonica</name>
    <dbReference type="NCBI Taxonomy" id="231455"/>
    <lineage>
        <taxon>Bacteria</taxon>
        <taxon>Pseudomonadati</taxon>
        <taxon>Pseudomonadota</taxon>
        <taxon>Gammaproteobacteria</taxon>
        <taxon>Lysobacterales</taxon>
        <taxon>Rhodanobacteraceae</taxon>
        <taxon>Dyella</taxon>
    </lineage>
</organism>
<dbReference type="Proteomes" id="UP001549184">
    <property type="component" value="Unassembled WGS sequence"/>
</dbReference>
<feature type="active site" description="Charge relay system" evidence="5">
    <location>
        <position position="212"/>
    </location>
</feature>
<dbReference type="SUPFAM" id="SSF52743">
    <property type="entry name" value="Subtilisin-like"/>
    <property type="match status" value="1"/>
</dbReference>
<dbReference type="Gene3D" id="3.40.50.200">
    <property type="entry name" value="Peptidase S8/S53 domain"/>
    <property type="match status" value="1"/>
</dbReference>
<reference evidence="8 9" key="1">
    <citation type="submission" date="2024-06" db="EMBL/GenBank/DDBJ databases">
        <title>Sorghum-associated microbial communities from plants grown in Nebraska, USA.</title>
        <authorList>
            <person name="Schachtman D."/>
        </authorList>
    </citation>
    <scope>NUCLEOTIDE SEQUENCE [LARGE SCALE GENOMIC DNA]</scope>
    <source>
        <strain evidence="8 9">1073</strain>
    </source>
</reference>
<dbReference type="InterPro" id="IPR000209">
    <property type="entry name" value="Peptidase_S8/S53_dom"/>
</dbReference>
<dbReference type="PANTHER" id="PTHR43806">
    <property type="entry name" value="PEPTIDASE S8"/>
    <property type="match status" value="1"/>
</dbReference>
<dbReference type="PROSITE" id="PS51892">
    <property type="entry name" value="SUBTILASE"/>
    <property type="match status" value="1"/>
</dbReference>